<dbReference type="CDD" id="cd07561">
    <property type="entry name" value="Peptidase_S41_CPP_like"/>
    <property type="match status" value="1"/>
</dbReference>
<dbReference type="PROSITE" id="PS51257">
    <property type="entry name" value="PROKAR_LIPOPROTEIN"/>
    <property type="match status" value="1"/>
</dbReference>
<dbReference type="Gene3D" id="3.90.226.10">
    <property type="entry name" value="2-enoyl-CoA Hydratase, Chain A, domain 1"/>
    <property type="match status" value="1"/>
</dbReference>
<gene>
    <name evidence="3" type="ORF">V8201_12940</name>
</gene>
<protein>
    <submittedName>
        <fullName evidence="3">S41 family peptidase</fullName>
    </submittedName>
</protein>
<dbReference type="InterPro" id="IPR029045">
    <property type="entry name" value="ClpP/crotonase-like_dom_sf"/>
</dbReference>
<feature type="domain" description="Tail specific protease" evidence="2">
    <location>
        <begin position="207"/>
        <end position="413"/>
    </location>
</feature>
<dbReference type="RefSeq" id="WP_336545606.1">
    <property type="nucleotide sequence ID" value="NZ_JBBBDM010000006.1"/>
</dbReference>
<dbReference type="InterPro" id="IPR005151">
    <property type="entry name" value="Tail-specific_protease"/>
</dbReference>
<organism evidence="3 4">
    <name type="scientific">Sphingomonas kyungheensis</name>
    <dbReference type="NCBI Taxonomy" id="1069987"/>
    <lineage>
        <taxon>Bacteria</taxon>
        <taxon>Pseudomonadati</taxon>
        <taxon>Pseudomonadota</taxon>
        <taxon>Alphaproteobacteria</taxon>
        <taxon>Sphingomonadales</taxon>
        <taxon>Sphingomonadaceae</taxon>
        <taxon>Sphingomonas</taxon>
    </lineage>
</organism>
<name>A0ABU8H4Q9_9SPHN</name>
<dbReference type="InterPro" id="IPR036034">
    <property type="entry name" value="PDZ_sf"/>
</dbReference>
<proteinExistence type="predicted"/>
<dbReference type="PANTHER" id="PTHR32060">
    <property type="entry name" value="TAIL-SPECIFIC PROTEASE"/>
    <property type="match status" value="1"/>
</dbReference>
<evidence type="ECO:0000313" key="4">
    <source>
        <dbReference type="Proteomes" id="UP001367771"/>
    </source>
</evidence>
<dbReference type="Pfam" id="PF18294">
    <property type="entry name" value="Pept_S41_N"/>
    <property type="match status" value="1"/>
</dbReference>
<evidence type="ECO:0000256" key="1">
    <source>
        <dbReference type="SAM" id="MobiDB-lite"/>
    </source>
</evidence>
<sequence>MRRTVTGVAVAAMLASCGGGGGGGSTGSIGSVTPTPTATATPTPTASTGCSLRDRQDWVAAQLREWYLFYDTLPASLDPTPYTTVDSYLDALTATARSQSKDRYFTYLTSIKEEDAYYNSGSTAGFGWRFGLTSDLHLYVTEAFEGSPGLAAGVDRGAEIVAIGTSASNLQTVSALYQVDNNGTALNNALGSDTAGTTRYFQVRDASGTRTVSVTKADFTLSPVSSRYGAQIITDAGQRYGYVNLRTFISTADAQLRAAFDQFRTAGVTNIIVDLRYNGGGLLTTAQLLTNLLGANRATTDVQSYTTFRPEKSTENQTAYFAPQPQSVAATKIAFIGSHNTASASEYVINAYIPYLHANAGLIGTNTYGKPVGQIALDRSACDDRLRVIAFALQNSARQGAYYTGLANTVEASCSAGDDIGYAMGDPREASTRAALDFLEGKSCTRIGSSASADARALSVATAREALQPVGPRISTAQREVPGLF</sequence>
<feature type="region of interest" description="Disordered" evidence="1">
    <location>
        <begin position="19"/>
        <end position="49"/>
    </location>
</feature>
<dbReference type="InterPro" id="IPR041613">
    <property type="entry name" value="Pept_S41_N"/>
</dbReference>
<feature type="compositionally biased region" description="Low complexity" evidence="1">
    <location>
        <begin position="28"/>
        <end position="46"/>
    </location>
</feature>
<dbReference type="Pfam" id="PF03572">
    <property type="entry name" value="Peptidase_S41"/>
    <property type="match status" value="1"/>
</dbReference>
<evidence type="ECO:0000313" key="3">
    <source>
        <dbReference type="EMBL" id="MEI5687989.1"/>
    </source>
</evidence>
<keyword evidence="4" id="KW-1185">Reference proteome</keyword>
<reference evidence="3 4" key="1">
    <citation type="journal article" date="2013" name="Int. J. Syst. Evol. Microbiol.">
        <title>Sphingomonas kyungheensis sp. nov., a bacterium with ginsenoside-converting activity isolated from soil of a ginseng field.</title>
        <authorList>
            <person name="Son H.M."/>
            <person name="Yang J.E."/>
            <person name="Park Y."/>
            <person name="Han C.K."/>
            <person name="Kim S.G."/>
            <person name="Kook M."/>
            <person name="Yi T.H."/>
        </authorList>
    </citation>
    <scope>NUCLEOTIDE SEQUENCE [LARGE SCALE GENOMIC DNA]</scope>
    <source>
        <strain evidence="3 4">LMG 26582</strain>
    </source>
</reference>
<dbReference type="Gene3D" id="2.30.42.10">
    <property type="match status" value="1"/>
</dbReference>
<dbReference type="SMART" id="SM00245">
    <property type="entry name" value="TSPc"/>
    <property type="match status" value="1"/>
</dbReference>
<evidence type="ECO:0000259" key="2">
    <source>
        <dbReference type="SMART" id="SM00245"/>
    </source>
</evidence>
<accession>A0ABU8H4Q9</accession>
<dbReference type="PANTHER" id="PTHR32060:SF30">
    <property type="entry name" value="CARBOXY-TERMINAL PROCESSING PROTEASE CTPA"/>
    <property type="match status" value="1"/>
</dbReference>
<dbReference type="Gene3D" id="3.30.750.170">
    <property type="match status" value="1"/>
</dbReference>
<dbReference type="SUPFAM" id="SSF52096">
    <property type="entry name" value="ClpP/crotonase"/>
    <property type="match status" value="1"/>
</dbReference>
<dbReference type="Proteomes" id="UP001367771">
    <property type="component" value="Unassembled WGS sequence"/>
</dbReference>
<comment type="caution">
    <text evidence="3">The sequence shown here is derived from an EMBL/GenBank/DDBJ whole genome shotgun (WGS) entry which is preliminary data.</text>
</comment>
<dbReference type="EMBL" id="JBBBDM010000006">
    <property type="protein sequence ID" value="MEI5687989.1"/>
    <property type="molecule type" value="Genomic_DNA"/>
</dbReference>